<dbReference type="PROSITE" id="PS00765">
    <property type="entry name" value="P_GLUCOSE_ISOMERASE_1"/>
    <property type="match status" value="1"/>
</dbReference>
<comment type="subcellular location">
    <subcellularLocation>
        <location evidence="8">Cytoplasm</location>
    </subcellularLocation>
</comment>
<evidence type="ECO:0000256" key="3">
    <source>
        <dbReference type="ARBA" id="ARBA00022432"/>
    </source>
</evidence>
<dbReference type="STRING" id="46914.JP75_12250"/>
<keyword evidence="4 8" id="KW-0963">Cytoplasm</keyword>
<dbReference type="Gene3D" id="1.10.1390.10">
    <property type="match status" value="1"/>
</dbReference>
<dbReference type="UniPathway" id="UPA00109">
    <property type="reaction ID" value="UER00181"/>
</dbReference>
<dbReference type="GO" id="GO:0004347">
    <property type="term" value="F:glucose-6-phosphate isomerase activity"/>
    <property type="evidence" value="ECO:0007669"/>
    <property type="project" value="UniProtKB-UniRule"/>
</dbReference>
<dbReference type="PRINTS" id="PR00662">
    <property type="entry name" value="G6PISOMERASE"/>
</dbReference>
<dbReference type="SUPFAM" id="SSF53697">
    <property type="entry name" value="SIS domain"/>
    <property type="match status" value="1"/>
</dbReference>
<dbReference type="InterPro" id="IPR035476">
    <property type="entry name" value="SIS_PGI_1"/>
</dbReference>
<dbReference type="PROSITE" id="PS00174">
    <property type="entry name" value="P_GLUCOSE_ISOMERASE_2"/>
    <property type="match status" value="1"/>
</dbReference>
<dbReference type="UniPathway" id="UPA00138"/>
<evidence type="ECO:0000256" key="6">
    <source>
        <dbReference type="ARBA" id="ARBA00023235"/>
    </source>
</evidence>
<evidence type="ECO:0000256" key="5">
    <source>
        <dbReference type="ARBA" id="ARBA00023152"/>
    </source>
</evidence>
<dbReference type="GO" id="GO:0097367">
    <property type="term" value="F:carbohydrate derivative binding"/>
    <property type="evidence" value="ECO:0007669"/>
    <property type="project" value="InterPro"/>
</dbReference>
<feature type="active site" evidence="8">
    <location>
        <position position="511"/>
    </location>
</feature>
<evidence type="ECO:0000256" key="8">
    <source>
        <dbReference type="HAMAP-Rule" id="MF_00473"/>
    </source>
</evidence>
<dbReference type="FunFam" id="1.10.1390.10:FF:000001">
    <property type="entry name" value="Glucose-6-phosphate isomerase"/>
    <property type="match status" value="1"/>
</dbReference>
<evidence type="ECO:0000256" key="4">
    <source>
        <dbReference type="ARBA" id="ARBA00022490"/>
    </source>
</evidence>
<dbReference type="InterPro" id="IPR035482">
    <property type="entry name" value="SIS_PGI_2"/>
</dbReference>
<dbReference type="GO" id="GO:0005829">
    <property type="term" value="C:cytosol"/>
    <property type="evidence" value="ECO:0007669"/>
    <property type="project" value="TreeGrafter"/>
</dbReference>
<comment type="pathway">
    <text evidence="8">Carbohydrate biosynthesis; gluconeogenesis.</text>
</comment>
<evidence type="ECO:0000256" key="2">
    <source>
        <dbReference type="ARBA" id="ARBA00006604"/>
    </source>
</evidence>
<evidence type="ECO:0000313" key="11">
    <source>
        <dbReference type="Proteomes" id="UP000028981"/>
    </source>
</evidence>
<evidence type="ECO:0000256" key="9">
    <source>
        <dbReference type="RuleBase" id="RU000612"/>
    </source>
</evidence>
<dbReference type="CDD" id="cd05016">
    <property type="entry name" value="SIS_PGI_2"/>
    <property type="match status" value="1"/>
</dbReference>
<dbReference type="Gene3D" id="3.40.50.10490">
    <property type="entry name" value="Glucose-6-phosphate isomerase like protein, domain 1"/>
    <property type="match status" value="2"/>
</dbReference>
<comment type="pathway">
    <text evidence="1 8 9">Carbohydrate degradation; glycolysis; D-glyceraldehyde 3-phosphate and glycerone phosphate from D-glucose: step 2/4.</text>
</comment>
<comment type="caution">
    <text evidence="10">The sequence shown here is derived from an EMBL/GenBank/DDBJ whole genome shotgun (WGS) entry which is preliminary data.</text>
</comment>
<feature type="active site" description="Proton donor" evidence="8">
    <location>
        <position position="352"/>
    </location>
</feature>
<evidence type="ECO:0000313" key="10">
    <source>
        <dbReference type="EMBL" id="KFL30767.1"/>
    </source>
</evidence>
<dbReference type="PANTHER" id="PTHR11469">
    <property type="entry name" value="GLUCOSE-6-PHOSPHATE ISOMERASE"/>
    <property type="match status" value="1"/>
</dbReference>
<dbReference type="GO" id="GO:0006096">
    <property type="term" value="P:glycolytic process"/>
    <property type="evidence" value="ECO:0007669"/>
    <property type="project" value="UniProtKB-UniRule"/>
</dbReference>
<dbReference type="Proteomes" id="UP000028981">
    <property type="component" value="Unassembled WGS sequence"/>
</dbReference>
<proteinExistence type="inferred from homology"/>
<dbReference type="EMBL" id="JQGC01000010">
    <property type="protein sequence ID" value="KFL30767.1"/>
    <property type="molecule type" value="Genomic_DNA"/>
</dbReference>
<dbReference type="InterPro" id="IPR023096">
    <property type="entry name" value="G6P_Isomerase_C"/>
</dbReference>
<gene>
    <name evidence="8" type="primary">pgi</name>
    <name evidence="10" type="ORF">JP75_12250</name>
</gene>
<dbReference type="NCBIfam" id="NF001211">
    <property type="entry name" value="PRK00179.1"/>
    <property type="match status" value="1"/>
</dbReference>
<dbReference type="PANTHER" id="PTHR11469:SF1">
    <property type="entry name" value="GLUCOSE-6-PHOSPHATE ISOMERASE"/>
    <property type="match status" value="1"/>
</dbReference>
<comment type="catalytic activity">
    <reaction evidence="7 8 9">
        <text>alpha-D-glucose 6-phosphate = beta-D-fructose 6-phosphate</text>
        <dbReference type="Rhea" id="RHEA:11816"/>
        <dbReference type="ChEBI" id="CHEBI:57634"/>
        <dbReference type="ChEBI" id="CHEBI:58225"/>
        <dbReference type="EC" id="5.3.1.9"/>
    </reaction>
</comment>
<sequence>MAKSGRKAGFETLGKLKKAIEGQPMRLLFAEDPNRFQRFSASGADILLDYSKNRIDEEVMTALFDLARAAGVEERRAQMCEGEHINITEDRAVMHMALRYQGDKPVEVDGKDVMPDVRAVLKAIEHYTNAVRSGEIRGHGGEQITDVVNIGIGGSDLGPVMVTLALAPYTRPDLRAHYVSNVDGAHIHDILKWLDPAKTLFIIASKTFTTDETMTNAHSARKWLAGALGEEAVPNHFAAVSTNIEACAKFGIREDRIFGFWDWVGGRYSVWSAIGLPVALAVGYDNFAKFLAGADAMDRHFLETPLESNLPVIMGLLGVWYRNAWGFSTHAVLPYDQRLSRFPAYLQQQDMESNGKSVTLNGKPVGWSTGPIVWGEPGTNGQHAFYQLIHQGTDVIPADFLIAAQPHEKLPPHHDKLVANVLAQSEALMLGKTEEEVVAELKAQGLDKDQIKALTPHKVFPGNRPSNTLFYKQLTPELLGSLVALYEHKVFVQGVIWNVNSYDQWGVELGKQLAKALLPKVQGEQSGEGHDSSTQGLLKFYLANKA</sequence>
<keyword evidence="3 8" id="KW-0312">Gluconeogenesis</keyword>
<keyword evidence="6 8" id="KW-0413">Isomerase</keyword>
<evidence type="ECO:0000256" key="1">
    <source>
        <dbReference type="ARBA" id="ARBA00004926"/>
    </source>
</evidence>
<comment type="similarity">
    <text evidence="2 8 9">Belongs to the GPI family.</text>
</comment>
<dbReference type="RefSeq" id="WP_035083131.1">
    <property type="nucleotide sequence ID" value="NZ_JQGC01000010.1"/>
</dbReference>
<dbReference type="InterPro" id="IPR001672">
    <property type="entry name" value="G6P_Isomerase"/>
</dbReference>
<keyword evidence="5 8" id="KW-0324">Glycolysis</keyword>
<dbReference type="InterPro" id="IPR018189">
    <property type="entry name" value="Phosphoglucose_isomerase_CS"/>
</dbReference>
<name>A0A087M1L4_9HYPH</name>
<feature type="active site" evidence="8">
    <location>
        <position position="383"/>
    </location>
</feature>
<keyword evidence="11" id="KW-1185">Reference proteome</keyword>
<dbReference type="GO" id="GO:0006094">
    <property type="term" value="P:gluconeogenesis"/>
    <property type="evidence" value="ECO:0007669"/>
    <property type="project" value="UniProtKB-UniRule"/>
</dbReference>
<dbReference type="CDD" id="cd05015">
    <property type="entry name" value="SIS_PGI_1"/>
    <property type="match status" value="1"/>
</dbReference>
<organism evidence="10 11">
    <name type="scientific">Devosia riboflavina</name>
    <dbReference type="NCBI Taxonomy" id="46914"/>
    <lineage>
        <taxon>Bacteria</taxon>
        <taxon>Pseudomonadati</taxon>
        <taxon>Pseudomonadota</taxon>
        <taxon>Alphaproteobacteria</taxon>
        <taxon>Hyphomicrobiales</taxon>
        <taxon>Devosiaceae</taxon>
        <taxon>Devosia</taxon>
    </lineage>
</organism>
<dbReference type="AlphaFoldDB" id="A0A087M1L4"/>
<dbReference type="FunFam" id="3.40.50.10490:FF:000018">
    <property type="entry name" value="Glucose-6-phosphate isomerase"/>
    <property type="match status" value="1"/>
</dbReference>
<evidence type="ECO:0000256" key="7">
    <source>
        <dbReference type="ARBA" id="ARBA00029321"/>
    </source>
</evidence>
<accession>A0A087M1L4</accession>
<dbReference type="GO" id="GO:0048029">
    <property type="term" value="F:monosaccharide binding"/>
    <property type="evidence" value="ECO:0007669"/>
    <property type="project" value="TreeGrafter"/>
</dbReference>
<dbReference type="EC" id="5.3.1.9" evidence="8"/>
<dbReference type="Pfam" id="PF00342">
    <property type="entry name" value="PGI"/>
    <property type="match status" value="1"/>
</dbReference>
<comment type="function">
    <text evidence="8">Catalyzes the reversible isomerization of glucose-6-phosphate to fructose-6-phosphate.</text>
</comment>
<dbReference type="OrthoDB" id="140919at2"/>
<dbReference type="PROSITE" id="PS51463">
    <property type="entry name" value="P_GLUCOSE_ISOMERASE_3"/>
    <property type="match status" value="1"/>
</dbReference>
<reference evidence="10 11" key="1">
    <citation type="submission" date="2014-08" db="EMBL/GenBank/DDBJ databases">
        <authorList>
            <person name="Hassan Y.I."/>
            <person name="Lepp D."/>
            <person name="Zhou T."/>
        </authorList>
    </citation>
    <scope>NUCLEOTIDE SEQUENCE [LARGE SCALE GENOMIC DNA]</scope>
    <source>
        <strain evidence="10 11">IFO13584</strain>
    </source>
</reference>
<dbReference type="InterPro" id="IPR046348">
    <property type="entry name" value="SIS_dom_sf"/>
</dbReference>
<protein>
    <recommendedName>
        <fullName evidence="8">Glucose-6-phosphate isomerase</fullName>
        <shortName evidence="8">GPI</shortName>
        <ecNumber evidence="8">5.3.1.9</ecNumber>
    </recommendedName>
    <alternativeName>
        <fullName evidence="8">Phosphoglucose isomerase</fullName>
        <shortName evidence="8">PGI</shortName>
    </alternativeName>
    <alternativeName>
        <fullName evidence="8">Phosphohexose isomerase</fullName>
        <shortName evidence="8">PHI</shortName>
    </alternativeName>
</protein>
<dbReference type="HAMAP" id="MF_00473">
    <property type="entry name" value="G6P_isomerase"/>
    <property type="match status" value="1"/>
</dbReference>
<dbReference type="GO" id="GO:0051156">
    <property type="term" value="P:glucose 6-phosphate metabolic process"/>
    <property type="evidence" value="ECO:0007669"/>
    <property type="project" value="TreeGrafter"/>
</dbReference>